<dbReference type="GO" id="GO:0000502">
    <property type="term" value="C:proteasome complex"/>
    <property type="evidence" value="ECO:0007669"/>
    <property type="project" value="UniProtKB-KW"/>
</dbReference>
<protein>
    <submittedName>
        <fullName evidence="5">Proteasome PCI domain-containing protein, putative</fullName>
    </submittedName>
</protein>
<dbReference type="Pfam" id="PF01399">
    <property type="entry name" value="PCI"/>
    <property type="match status" value="1"/>
</dbReference>
<evidence type="ECO:0000256" key="3">
    <source>
        <dbReference type="SAM" id="Coils"/>
    </source>
</evidence>
<dbReference type="PROSITE" id="PS50250">
    <property type="entry name" value="PCI"/>
    <property type="match status" value="1"/>
</dbReference>
<reference evidence="5" key="1">
    <citation type="submission" date="2013-10" db="EMBL/GenBank/DDBJ databases">
        <title>Genomic analysis of the causative agents of coccidiosis in chickens.</title>
        <authorList>
            <person name="Reid A.J."/>
            <person name="Blake D."/>
            <person name="Billington K."/>
            <person name="Browne H."/>
            <person name="Dunn M."/>
            <person name="Hung S."/>
            <person name="Kawahara F."/>
            <person name="Miranda-Saavedra D."/>
            <person name="Mourier T."/>
            <person name="Nagra H."/>
            <person name="Otto T.D."/>
            <person name="Rawlings N."/>
            <person name="Sanchez A."/>
            <person name="Sanders M."/>
            <person name="Subramaniam C."/>
            <person name="Tay Y."/>
            <person name="Dear P."/>
            <person name="Doerig C."/>
            <person name="Gruber A."/>
            <person name="Parkinson J."/>
            <person name="Shirley M."/>
            <person name="Wan K.L."/>
            <person name="Berriman M."/>
            <person name="Tomley F."/>
            <person name="Pain A."/>
        </authorList>
    </citation>
    <scope>NUCLEOTIDE SEQUENCE [LARGE SCALE GENOMIC DNA]</scope>
    <source>
        <strain evidence="5">Houghton</strain>
    </source>
</reference>
<evidence type="ECO:0000256" key="2">
    <source>
        <dbReference type="ARBA" id="ARBA00022942"/>
    </source>
</evidence>
<dbReference type="InterPro" id="IPR000717">
    <property type="entry name" value="PCI_dom"/>
</dbReference>
<evidence type="ECO:0000313" key="5">
    <source>
        <dbReference type="EMBL" id="CDJ49139.1"/>
    </source>
</evidence>
<keyword evidence="6" id="KW-1185">Reference proteome</keyword>
<dbReference type="PANTHER" id="PTHR10678">
    <property type="entry name" value="26S PROTEASOME NON-ATPASE REGULATORY SUBUNIT 11/COP9 SIGNALOSOME COMPLEX SUBUNIT 2"/>
    <property type="match status" value="1"/>
</dbReference>
<dbReference type="SMART" id="SM00753">
    <property type="entry name" value="PAM"/>
    <property type="match status" value="1"/>
</dbReference>
<feature type="coiled-coil region" evidence="3">
    <location>
        <begin position="41"/>
        <end position="68"/>
    </location>
</feature>
<dbReference type="Proteomes" id="UP000030750">
    <property type="component" value="Unassembled WGS sequence"/>
</dbReference>
<dbReference type="SMART" id="SM00088">
    <property type="entry name" value="PINT"/>
    <property type="match status" value="1"/>
</dbReference>
<dbReference type="VEuPathDB" id="ToxoDB:EBH_0024310"/>
<keyword evidence="2 5" id="KW-0647">Proteasome</keyword>
<dbReference type="EMBL" id="HG711493">
    <property type="protein sequence ID" value="CDJ49139.1"/>
    <property type="molecule type" value="Genomic_DNA"/>
</dbReference>
<dbReference type="Pfam" id="PF18055">
    <property type="entry name" value="RPN6_N"/>
    <property type="match status" value="1"/>
</dbReference>
<name>U6LKQ0_9EIME</name>
<reference evidence="5" key="2">
    <citation type="submission" date="2013-10" db="EMBL/GenBank/DDBJ databases">
        <authorList>
            <person name="Aslett M."/>
        </authorList>
    </citation>
    <scope>NUCLEOTIDE SEQUENCE [LARGE SCALE GENOMIC DNA]</scope>
    <source>
        <strain evidence="5">Houghton</strain>
    </source>
</reference>
<keyword evidence="3" id="KW-0175">Coiled coil</keyword>
<gene>
    <name evidence="5" type="ORF">EBH_0024310</name>
</gene>
<dbReference type="InterPro" id="IPR036390">
    <property type="entry name" value="WH_DNA-bd_sf"/>
</dbReference>
<evidence type="ECO:0000259" key="4">
    <source>
        <dbReference type="PROSITE" id="PS50250"/>
    </source>
</evidence>
<dbReference type="SUPFAM" id="SSF46785">
    <property type="entry name" value="Winged helix' DNA-binding domain"/>
    <property type="match status" value="1"/>
</dbReference>
<dbReference type="AlphaFoldDB" id="U6LKQ0"/>
<feature type="domain" description="PCI" evidence="4">
    <location>
        <begin position="389"/>
        <end position="547"/>
    </location>
</feature>
<organism evidence="5 6">
    <name type="scientific">Eimeria brunetti</name>
    <dbReference type="NCBI Taxonomy" id="51314"/>
    <lineage>
        <taxon>Eukaryota</taxon>
        <taxon>Sar</taxon>
        <taxon>Alveolata</taxon>
        <taxon>Apicomplexa</taxon>
        <taxon>Conoidasida</taxon>
        <taxon>Coccidia</taxon>
        <taxon>Eucoccidiorida</taxon>
        <taxon>Eimeriorina</taxon>
        <taxon>Eimeriidae</taxon>
        <taxon>Eimeria</taxon>
    </lineage>
</organism>
<accession>U6LKQ0</accession>
<evidence type="ECO:0000313" key="6">
    <source>
        <dbReference type="Proteomes" id="UP000030750"/>
    </source>
</evidence>
<dbReference type="InterPro" id="IPR040773">
    <property type="entry name" value="Rpn6_N"/>
</dbReference>
<dbReference type="Gene3D" id="1.25.40.570">
    <property type="match status" value="1"/>
</dbReference>
<evidence type="ECO:0000256" key="1">
    <source>
        <dbReference type="ARBA" id="ARBA00007454"/>
    </source>
</evidence>
<dbReference type="OrthoDB" id="1418352at2759"/>
<comment type="similarity">
    <text evidence="1">Belongs to the proteasome subunit S9 family.</text>
</comment>
<sequence length="577" mass="61407">MGGSTRPGESQGSVAAADAATAAATAPGAAAGNGECLEVAVKEASLLLQEAEATLKDDREKAIALCQRALTSAAAAAAAAAAACLPPEGAASGAAKDSQTTTSATSSSSRNSDILACREEALRVYEEGAGWLAGVYAEVSDCEGLRSLLSACLSVFDSQPKSKAAKVLRGFVSRVAAAAARRSPAAVVAVCEPAIAWCEQERRHFLQLRLQLSLAKAWVAQGALAKAQQLLLVLLRACKRLEEKQLLVEVFLLDSEVQYLLKNAPKSRAALTAARTTANAIHCPPTIQGQLDLQAGVLHAKDKDYRTAFSYFFEAFEAFSSQEAAHETQRRHEKAAAAAAAAAAGAAGAAAGEKRVRSSEERDLAMRALTYMLLMKILMGRPEDVPSLLSTRQSLRYYEQPVGSRDPAGIVSCDDPTAAGIVARAAAPAPGVEPACARLEALRLLAISRRERSLKLFRELLNAYRWALDGDAFVEEHLADLYAALIEEDLHKTLQAYSRVELSHVARLMALPEKEVEETLCRMMLDGKLKGTLDQGLGVLVLFEEQETPQLYADVLSTVANMAAVVDALYEKAQQTL</sequence>
<proteinExistence type="inferred from homology"/>
<dbReference type="InterPro" id="IPR050871">
    <property type="entry name" value="26S_Proteasome/COP9_Components"/>
</dbReference>